<dbReference type="EMBL" id="PP511583">
    <property type="protein sequence ID" value="XCD05612.1"/>
    <property type="molecule type" value="Genomic_DNA"/>
</dbReference>
<evidence type="ECO:0000313" key="2">
    <source>
        <dbReference type="EMBL" id="XCD05612.1"/>
    </source>
</evidence>
<feature type="region of interest" description="Disordered" evidence="1">
    <location>
        <begin position="1"/>
        <end position="20"/>
    </location>
</feature>
<accession>A0AAU8B016</accession>
<feature type="compositionally biased region" description="Basic and acidic residues" evidence="1">
    <location>
        <begin position="151"/>
        <end position="166"/>
    </location>
</feature>
<protein>
    <submittedName>
        <fullName evidence="2">Internal scaffolding protein</fullName>
    </submittedName>
</protein>
<evidence type="ECO:0000313" key="3">
    <source>
        <dbReference type="EMBL" id="XCD07160.1"/>
    </source>
</evidence>
<evidence type="ECO:0000256" key="1">
    <source>
        <dbReference type="SAM" id="MobiDB-lite"/>
    </source>
</evidence>
<dbReference type="InterPro" id="IPR014131">
    <property type="entry name" value="Chlamydia_phage_Vp3"/>
</dbReference>
<dbReference type="EMBL" id="PP511759">
    <property type="protein sequence ID" value="XCD07160.1"/>
    <property type="molecule type" value="Genomic_DNA"/>
</dbReference>
<sequence length="166" mass="18433">MPEFFTKYNPPKVPGWNSEQESRVQEQFADACQTDTIIRKYNMMGVNPFIASGSSQYLDTTEIPSFVAAQNSQVKVREYFEGLPSDVRLEFNNDPSQFAEAVLDPRNADYLREIGVLAPLPPRAEGEKQPASSGDNFEKAPHASEGSDLFAQKEPEKAVSPEKSNG</sequence>
<feature type="region of interest" description="Disordered" evidence="1">
    <location>
        <begin position="119"/>
        <end position="166"/>
    </location>
</feature>
<reference evidence="2" key="1">
    <citation type="submission" date="2024-03" db="EMBL/GenBank/DDBJ databases">
        <title>Diverse circular DNA viruses in blood, oral, and fecal samples of captive lemurs.</title>
        <authorList>
            <person name="Paietta E.N."/>
            <person name="Kraberger S."/>
            <person name="Lund M.C."/>
            <person name="Custer J.M."/>
            <person name="Vargas K.M."/>
            <person name="Ehmke E.E."/>
            <person name="Yoder A.D."/>
            <person name="Varsani A."/>
        </authorList>
    </citation>
    <scope>NUCLEOTIDE SEQUENCE</scope>
    <source>
        <strain evidence="2">Duke_24FS_115</strain>
        <strain evidence="3">Duke_26_94</strain>
    </source>
</reference>
<dbReference type="Pfam" id="PF09675">
    <property type="entry name" value="Chlamy_scaf"/>
    <property type="match status" value="1"/>
</dbReference>
<proteinExistence type="predicted"/>
<name>A0AAU8B016_9VIRU</name>
<organism evidence="2">
    <name type="scientific">Dulem virus 105</name>
    <dbReference type="NCBI Taxonomy" id="3145582"/>
    <lineage>
        <taxon>Viruses</taxon>
        <taxon>Monodnaviria</taxon>
        <taxon>Sangervirae</taxon>
        <taxon>Phixviricota</taxon>
        <taxon>Malgrandaviricetes</taxon>
        <taxon>Petitvirales</taxon>
        <taxon>Microviridae</taxon>
        <taxon>Microvirus</taxon>
    </lineage>
</organism>